<protein>
    <submittedName>
        <fullName evidence="2">Uncharacterized protein</fullName>
    </submittedName>
</protein>
<keyword evidence="1" id="KW-0472">Membrane</keyword>
<evidence type="ECO:0000313" key="2">
    <source>
        <dbReference type="EMBL" id="BCU70835.1"/>
    </source>
</evidence>
<proteinExistence type="predicted"/>
<keyword evidence="3" id="KW-1185">Reference proteome</keyword>
<organism evidence="2 3">
    <name type="scientific">Stygiolobus caldivivus</name>
    <dbReference type="NCBI Taxonomy" id="2824673"/>
    <lineage>
        <taxon>Archaea</taxon>
        <taxon>Thermoproteota</taxon>
        <taxon>Thermoprotei</taxon>
        <taxon>Sulfolobales</taxon>
        <taxon>Sulfolobaceae</taxon>
        <taxon>Stygiolobus</taxon>
    </lineage>
</organism>
<dbReference type="EMBL" id="AP024597">
    <property type="protein sequence ID" value="BCU70835.1"/>
    <property type="molecule type" value="Genomic_DNA"/>
</dbReference>
<keyword evidence="1" id="KW-1133">Transmembrane helix</keyword>
<dbReference type="GeneID" id="66163866"/>
<dbReference type="AlphaFoldDB" id="A0A8D5U872"/>
<dbReference type="Proteomes" id="UP000825123">
    <property type="component" value="Chromosome"/>
</dbReference>
<evidence type="ECO:0000256" key="1">
    <source>
        <dbReference type="SAM" id="Phobius"/>
    </source>
</evidence>
<dbReference type="RefSeq" id="WP_221287484.1">
    <property type="nucleotide sequence ID" value="NZ_AP024597.1"/>
</dbReference>
<accession>A0A8D5U872</accession>
<evidence type="ECO:0000313" key="3">
    <source>
        <dbReference type="Proteomes" id="UP000825123"/>
    </source>
</evidence>
<reference evidence="2 3" key="1">
    <citation type="submission" date="2021-04" db="EMBL/GenBank/DDBJ databases">
        <title>Complete genome sequence of Stygiolobus sp. KN-1.</title>
        <authorList>
            <person name="Nakamura K."/>
            <person name="Sakai H."/>
            <person name="Kurosawa N."/>
        </authorList>
    </citation>
    <scope>NUCLEOTIDE SEQUENCE [LARGE SCALE GENOMIC DNA]</scope>
    <source>
        <strain evidence="2 3">KN-1</strain>
    </source>
</reference>
<feature type="transmembrane region" description="Helical" evidence="1">
    <location>
        <begin position="201"/>
        <end position="219"/>
    </location>
</feature>
<keyword evidence="1" id="KW-0812">Transmembrane</keyword>
<gene>
    <name evidence="2" type="ORF">KN1_21320</name>
</gene>
<sequence>MLPLVLFSVLLLHNGSLTHPVFVEYQQIIHFYTVGETVYGLVIENISRVFPNGTVCFEYYNIDLNASEYIGPLIVYNNLSQPTSLYLFNGVGNSTVYRAGEFTLSGKDGNYYVYKNVQYQGRVQVVTYYYVNQTGVPYKIVFLQYGSNGELVGNTTYVLIASSIINPNEGLYFPLGLTRVSNNLSIGRVSYAFGYPLIDDVFTSLLVVSVPLLFAFKVFKKYRKEDGKVK</sequence>
<name>A0A8D5U872_9CREN</name>
<dbReference type="KEGG" id="csty:KN1_21320"/>